<gene>
    <name evidence="1" type="ORF">GCM10011450_01310</name>
</gene>
<reference evidence="1" key="1">
    <citation type="journal article" date="2014" name="Int. J. Syst. Evol. Microbiol.">
        <title>Complete genome sequence of Corynebacterium casei LMG S-19264T (=DSM 44701T), isolated from a smear-ripened cheese.</title>
        <authorList>
            <consortium name="US DOE Joint Genome Institute (JGI-PGF)"/>
            <person name="Walter F."/>
            <person name="Albersmeier A."/>
            <person name="Kalinowski J."/>
            <person name="Ruckert C."/>
        </authorList>
    </citation>
    <scope>NUCLEOTIDE SEQUENCE</scope>
    <source>
        <strain evidence="1">KCTC 23732</strain>
    </source>
</reference>
<accession>A0A918MV18</accession>
<dbReference type="Proteomes" id="UP000608345">
    <property type="component" value="Unassembled WGS sequence"/>
</dbReference>
<evidence type="ECO:0000313" key="1">
    <source>
        <dbReference type="EMBL" id="GGW75647.1"/>
    </source>
</evidence>
<comment type="caution">
    <text evidence="1">The sequence shown here is derived from an EMBL/GenBank/DDBJ whole genome shotgun (WGS) entry which is preliminary data.</text>
</comment>
<reference evidence="1" key="2">
    <citation type="submission" date="2020-09" db="EMBL/GenBank/DDBJ databases">
        <authorList>
            <person name="Sun Q."/>
            <person name="Kim S."/>
        </authorList>
    </citation>
    <scope>NUCLEOTIDE SEQUENCE</scope>
    <source>
        <strain evidence="1">KCTC 23732</strain>
    </source>
</reference>
<proteinExistence type="predicted"/>
<dbReference type="RefSeq" id="WP_189383510.1">
    <property type="nucleotide sequence ID" value="NZ_BAABFY010000010.1"/>
</dbReference>
<evidence type="ECO:0000313" key="2">
    <source>
        <dbReference type="Proteomes" id="UP000608345"/>
    </source>
</evidence>
<keyword evidence="2" id="KW-1185">Reference proteome</keyword>
<dbReference type="EMBL" id="BMYS01000001">
    <property type="protein sequence ID" value="GGW75647.1"/>
    <property type="molecule type" value="Genomic_DNA"/>
</dbReference>
<sequence length="142" mass="15275">METITYKEGLSPNLNCQAAGPVNPAPGKTAPQYIEEALKSELYSNDFYAPESKNRIKAQITELGFSSAGAANWAIGMHLASDSLPAGYDTNIKYPFSSSFIADYACRNVAEAFAPAVQQLVKKAVTAPEFQQLIKPSGLAIR</sequence>
<dbReference type="AlphaFoldDB" id="A0A918MV18"/>
<organism evidence="1 2">
    <name type="scientific">Advenella faeciporci</name>
    <dbReference type="NCBI Taxonomy" id="797535"/>
    <lineage>
        <taxon>Bacteria</taxon>
        <taxon>Pseudomonadati</taxon>
        <taxon>Pseudomonadota</taxon>
        <taxon>Betaproteobacteria</taxon>
        <taxon>Burkholderiales</taxon>
        <taxon>Alcaligenaceae</taxon>
    </lineage>
</organism>
<name>A0A918MV18_9BURK</name>
<protein>
    <submittedName>
        <fullName evidence="1">Uncharacterized protein</fullName>
    </submittedName>
</protein>